<dbReference type="PANTHER" id="PTHR48106:SF18">
    <property type="entry name" value="QUINONE OXIDOREDUCTASE PIG3"/>
    <property type="match status" value="1"/>
</dbReference>
<keyword evidence="2" id="KW-0560">Oxidoreductase</keyword>
<organism evidence="4 5">
    <name type="scientific">Weissella cibaria</name>
    <dbReference type="NCBI Taxonomy" id="137591"/>
    <lineage>
        <taxon>Bacteria</taxon>
        <taxon>Bacillati</taxon>
        <taxon>Bacillota</taxon>
        <taxon>Bacilli</taxon>
        <taxon>Lactobacillales</taxon>
        <taxon>Lactobacillaceae</taxon>
        <taxon>Weissella</taxon>
    </lineage>
</organism>
<dbReference type="GO" id="GO:0016651">
    <property type="term" value="F:oxidoreductase activity, acting on NAD(P)H"/>
    <property type="evidence" value="ECO:0007669"/>
    <property type="project" value="TreeGrafter"/>
</dbReference>
<dbReference type="InterPro" id="IPR020843">
    <property type="entry name" value="ER"/>
</dbReference>
<keyword evidence="1" id="KW-0521">NADP</keyword>
<comment type="caution">
    <text evidence="4">The sequence shown here is derived from an EMBL/GenBank/DDBJ whole genome shotgun (WGS) entry which is preliminary data.</text>
</comment>
<dbReference type="Gene3D" id="3.40.50.720">
    <property type="entry name" value="NAD(P)-binding Rossmann-like Domain"/>
    <property type="match status" value="1"/>
</dbReference>
<proteinExistence type="predicted"/>
<evidence type="ECO:0000256" key="1">
    <source>
        <dbReference type="ARBA" id="ARBA00022857"/>
    </source>
</evidence>
<sequence length="292" mass="31950">MKAVVQNGFGLSSVAVTDVDEAPFLPMSAEIETKKVPLLPYDIMKINGELYTDKQTTLGYGAVGVVTKVGALRSKKLIGQRVIVLDQNGTFKEKIVSNMPPLIIPIPDEVADEEAVAVIGGVDTAYMLMKKIIRAATATKQVVILGANSVVGISLIQLLKNKGNVTIIPEVRQESRDYFDRLVESLGMDAFLNTEKIMADAMVVDIAGNQGLVSLYKNQGFEIISVVIQGVPGIKFVSAPLFPNEYALILDMMAQKKLRVFIDKDFSVNQIDEAINYQIMSYSRGRNVISFD</sequence>
<dbReference type="PANTHER" id="PTHR48106">
    <property type="entry name" value="QUINONE OXIDOREDUCTASE PIG3-RELATED"/>
    <property type="match status" value="1"/>
</dbReference>
<dbReference type="GO" id="GO:0070402">
    <property type="term" value="F:NADPH binding"/>
    <property type="evidence" value="ECO:0007669"/>
    <property type="project" value="TreeGrafter"/>
</dbReference>
<dbReference type="EMBL" id="JWHT01000024">
    <property type="protein sequence ID" value="KIU24855.1"/>
    <property type="molecule type" value="Genomic_DNA"/>
</dbReference>
<dbReference type="RefSeq" id="WP_052498595.1">
    <property type="nucleotide sequence ID" value="NZ_JWHT01000024.1"/>
</dbReference>
<evidence type="ECO:0000259" key="3">
    <source>
        <dbReference type="SMART" id="SM00829"/>
    </source>
</evidence>
<name>A0A0D1LY38_9LACO</name>
<dbReference type="PATRIC" id="fig|137591.24.peg.969"/>
<dbReference type="SUPFAM" id="SSF50129">
    <property type="entry name" value="GroES-like"/>
    <property type="match status" value="1"/>
</dbReference>
<feature type="domain" description="Enoyl reductase (ER)" evidence="3">
    <location>
        <begin position="10"/>
        <end position="289"/>
    </location>
</feature>
<protein>
    <submittedName>
        <fullName evidence="4">Putative alcohol dehydrogenase</fullName>
    </submittedName>
</protein>
<gene>
    <name evidence="4" type="ORF">ab3b_00991</name>
</gene>
<accession>A0A0D1LY38</accession>
<evidence type="ECO:0000256" key="2">
    <source>
        <dbReference type="ARBA" id="ARBA00023002"/>
    </source>
</evidence>
<dbReference type="SMART" id="SM00829">
    <property type="entry name" value="PKS_ER"/>
    <property type="match status" value="1"/>
</dbReference>
<reference evidence="4 5" key="1">
    <citation type="journal article" date="2015" name="Microbiology (Mosc.)">
        <title>Genomics of the Weissella cibaria species with an examination of its metabolic traits.</title>
        <authorList>
            <person name="Lynch K.M."/>
            <person name="Lucid A."/>
            <person name="Arendt E.K."/>
            <person name="Sleator R.D."/>
            <person name="Lucey B."/>
            <person name="Coffey A."/>
        </authorList>
    </citation>
    <scope>NUCLEOTIDE SEQUENCE [LARGE SCALE GENOMIC DNA]</scope>
    <source>
        <strain evidence="4 5">AB3b</strain>
    </source>
</reference>
<dbReference type="SUPFAM" id="SSF51735">
    <property type="entry name" value="NAD(P)-binding Rossmann-fold domains"/>
    <property type="match status" value="1"/>
</dbReference>
<dbReference type="Proteomes" id="UP000032289">
    <property type="component" value="Unassembled WGS sequence"/>
</dbReference>
<dbReference type="AlphaFoldDB" id="A0A0D1LY38"/>
<evidence type="ECO:0000313" key="5">
    <source>
        <dbReference type="Proteomes" id="UP000032289"/>
    </source>
</evidence>
<dbReference type="Gene3D" id="3.90.180.10">
    <property type="entry name" value="Medium-chain alcohol dehydrogenases, catalytic domain"/>
    <property type="match status" value="1"/>
</dbReference>
<dbReference type="InterPro" id="IPR036291">
    <property type="entry name" value="NAD(P)-bd_dom_sf"/>
</dbReference>
<dbReference type="InterPro" id="IPR011032">
    <property type="entry name" value="GroES-like_sf"/>
</dbReference>
<evidence type="ECO:0000313" key="4">
    <source>
        <dbReference type="EMBL" id="KIU24855.1"/>
    </source>
</evidence>